<keyword evidence="4 5" id="KW-0408">Iron</keyword>
<comment type="cofactor">
    <cofactor evidence="1 5">
        <name>heme</name>
        <dbReference type="ChEBI" id="CHEBI:30413"/>
    </cofactor>
</comment>
<dbReference type="PANTHER" id="PTHR24305:SF147">
    <property type="entry name" value="P450, PUTATIVE (EUROFUNG)-RELATED"/>
    <property type="match status" value="1"/>
</dbReference>
<dbReference type="SUPFAM" id="SSF48264">
    <property type="entry name" value="Cytochrome P450"/>
    <property type="match status" value="1"/>
</dbReference>
<comment type="caution">
    <text evidence="8">The sequence shown here is derived from an EMBL/GenBank/DDBJ whole genome shotgun (WGS) entry which is preliminary data.</text>
</comment>
<keyword evidence="2 5" id="KW-0349">Heme</keyword>
<dbReference type="InterPro" id="IPR017972">
    <property type="entry name" value="Cyt_P450_CS"/>
</dbReference>
<accession>A0AAD9S2S9</accession>
<name>A0AAD9S2S9_PHOAM</name>
<dbReference type="Gene3D" id="1.10.630.10">
    <property type="entry name" value="Cytochrome P450"/>
    <property type="match status" value="1"/>
</dbReference>
<dbReference type="Pfam" id="PF00067">
    <property type="entry name" value="p450"/>
    <property type="match status" value="1"/>
</dbReference>
<feature type="binding site" description="axial binding residue" evidence="5">
    <location>
        <position position="466"/>
    </location>
    <ligand>
        <name>heme</name>
        <dbReference type="ChEBI" id="CHEBI:30413"/>
    </ligand>
    <ligandPart>
        <name>Fe</name>
        <dbReference type="ChEBI" id="CHEBI:18248"/>
    </ligandPart>
</feature>
<evidence type="ECO:0000256" key="4">
    <source>
        <dbReference type="ARBA" id="ARBA00023004"/>
    </source>
</evidence>
<dbReference type="EMBL" id="JAUJFL010000010">
    <property type="protein sequence ID" value="KAK2597090.1"/>
    <property type="molecule type" value="Genomic_DNA"/>
</dbReference>
<keyword evidence="7" id="KW-0472">Membrane</keyword>
<evidence type="ECO:0000313" key="9">
    <source>
        <dbReference type="Proteomes" id="UP001265746"/>
    </source>
</evidence>
<gene>
    <name evidence="8" type="ORF">N8I77_012958</name>
</gene>
<dbReference type="PROSITE" id="PS00086">
    <property type="entry name" value="CYTOCHROME_P450"/>
    <property type="match status" value="1"/>
</dbReference>
<dbReference type="PANTHER" id="PTHR24305">
    <property type="entry name" value="CYTOCHROME P450"/>
    <property type="match status" value="1"/>
</dbReference>
<keyword evidence="3 5" id="KW-0479">Metal-binding</keyword>
<dbReference type="CDD" id="cd11062">
    <property type="entry name" value="CYP58-like"/>
    <property type="match status" value="1"/>
</dbReference>
<dbReference type="GO" id="GO:0004497">
    <property type="term" value="F:monooxygenase activity"/>
    <property type="evidence" value="ECO:0007669"/>
    <property type="project" value="UniProtKB-KW"/>
</dbReference>
<evidence type="ECO:0000256" key="2">
    <source>
        <dbReference type="ARBA" id="ARBA00022617"/>
    </source>
</evidence>
<evidence type="ECO:0000256" key="5">
    <source>
        <dbReference type="PIRSR" id="PIRSR602401-1"/>
    </source>
</evidence>
<dbReference type="InterPro" id="IPR050121">
    <property type="entry name" value="Cytochrome_P450_monoxygenase"/>
</dbReference>
<dbReference type="AlphaFoldDB" id="A0AAD9S2S9"/>
<dbReference type="PRINTS" id="PR00463">
    <property type="entry name" value="EP450I"/>
</dbReference>
<dbReference type="GO" id="GO:0005506">
    <property type="term" value="F:iron ion binding"/>
    <property type="evidence" value="ECO:0007669"/>
    <property type="project" value="InterPro"/>
</dbReference>
<reference evidence="8" key="1">
    <citation type="submission" date="2023-06" db="EMBL/GenBank/DDBJ databases">
        <authorList>
            <person name="Noh H."/>
        </authorList>
    </citation>
    <scope>NUCLEOTIDE SEQUENCE</scope>
    <source>
        <strain evidence="8">DUCC20226</strain>
    </source>
</reference>
<feature type="transmembrane region" description="Helical" evidence="7">
    <location>
        <begin position="12"/>
        <end position="33"/>
    </location>
</feature>
<sequence length="524" mass="58999">MEHFVSLSGIGPAGMIATMVATWLGYRLLVMLYNVSPLHPLSPIPGPKMAAASYLPEFYYDVICLGRYTTKIREIHEKYGPLVRINPDEVHCSDPCFADEIYAVGGRKRNKTLHQVNAIPVGNKTEFATTDHDLHRTRRTPVAKFFSRSATMSLEHEIAAHAQRLCDKILAEGGQGSPFDLTIAYSNLSTDVISGYCFGESFGESFNLLEKPGWSANFRQPNLSTLKYWFLFRFFPSLKNLTKLGVWFIDYLPPDIALFVQTMQVDIPKLVTKTINNLNAGIVYPRPVLVGALIGSSLSEEEKAPERISAETLSILGAGTETTAWCLSVMTYHILTNPEIFENLTHELKEAVPDSQRLPHWATLEKLPYLSGVIQEGLRLSYGVAGRTARVPTDEDLVYRGGRQDKSIRYVIPRGYAIGMSAFVSHHDETLFPESTKFQPERWFDPQNRKELDRGFLSFSKGSRACLGMNLGLCELYLATAALTLRVFPHMRLYETSEEDVRYDWETLVPMPKRESLGVRAKII</sequence>
<dbReference type="Proteomes" id="UP001265746">
    <property type="component" value="Unassembled WGS sequence"/>
</dbReference>
<keyword evidence="7" id="KW-0812">Transmembrane</keyword>
<keyword evidence="9" id="KW-1185">Reference proteome</keyword>
<dbReference type="InterPro" id="IPR036396">
    <property type="entry name" value="Cyt_P450_sf"/>
</dbReference>
<evidence type="ECO:0000256" key="6">
    <source>
        <dbReference type="RuleBase" id="RU000461"/>
    </source>
</evidence>
<dbReference type="GO" id="GO:0016705">
    <property type="term" value="F:oxidoreductase activity, acting on paired donors, with incorporation or reduction of molecular oxygen"/>
    <property type="evidence" value="ECO:0007669"/>
    <property type="project" value="InterPro"/>
</dbReference>
<evidence type="ECO:0000313" key="8">
    <source>
        <dbReference type="EMBL" id="KAK2597090.1"/>
    </source>
</evidence>
<evidence type="ECO:0000256" key="1">
    <source>
        <dbReference type="ARBA" id="ARBA00001971"/>
    </source>
</evidence>
<keyword evidence="7" id="KW-1133">Transmembrane helix</keyword>
<evidence type="ECO:0008006" key="10">
    <source>
        <dbReference type="Google" id="ProtNLM"/>
    </source>
</evidence>
<organism evidence="8 9">
    <name type="scientific">Phomopsis amygdali</name>
    <name type="common">Fusicoccum amygdali</name>
    <dbReference type="NCBI Taxonomy" id="1214568"/>
    <lineage>
        <taxon>Eukaryota</taxon>
        <taxon>Fungi</taxon>
        <taxon>Dikarya</taxon>
        <taxon>Ascomycota</taxon>
        <taxon>Pezizomycotina</taxon>
        <taxon>Sordariomycetes</taxon>
        <taxon>Sordariomycetidae</taxon>
        <taxon>Diaporthales</taxon>
        <taxon>Diaporthaceae</taxon>
        <taxon>Diaporthe</taxon>
    </lineage>
</organism>
<dbReference type="GO" id="GO:0020037">
    <property type="term" value="F:heme binding"/>
    <property type="evidence" value="ECO:0007669"/>
    <property type="project" value="InterPro"/>
</dbReference>
<dbReference type="InterPro" id="IPR002401">
    <property type="entry name" value="Cyt_P450_E_grp-I"/>
</dbReference>
<comment type="similarity">
    <text evidence="6">Belongs to the cytochrome P450 family.</text>
</comment>
<evidence type="ECO:0000256" key="7">
    <source>
        <dbReference type="SAM" id="Phobius"/>
    </source>
</evidence>
<evidence type="ECO:0000256" key="3">
    <source>
        <dbReference type="ARBA" id="ARBA00022723"/>
    </source>
</evidence>
<keyword evidence="6" id="KW-0560">Oxidoreductase</keyword>
<dbReference type="InterPro" id="IPR001128">
    <property type="entry name" value="Cyt_P450"/>
</dbReference>
<keyword evidence="6" id="KW-0503">Monooxygenase</keyword>
<protein>
    <recommendedName>
        <fullName evidence="10">Trichodiene oxygenase</fullName>
    </recommendedName>
</protein>
<proteinExistence type="inferred from homology"/>